<name>A0AAE3GX97_9CYAN</name>
<dbReference type="Gene3D" id="3.40.50.300">
    <property type="entry name" value="P-loop containing nucleotide triphosphate hydrolases"/>
    <property type="match status" value="1"/>
</dbReference>
<feature type="non-terminal residue" evidence="3">
    <location>
        <position position="797"/>
    </location>
</feature>
<dbReference type="PANTHER" id="PTHR46844">
    <property type="entry name" value="SLR5058 PROTEIN"/>
    <property type="match status" value="1"/>
</dbReference>
<dbReference type="InterPro" id="IPR009003">
    <property type="entry name" value="Peptidase_S1_PA"/>
</dbReference>
<evidence type="ECO:0000256" key="2">
    <source>
        <dbReference type="ARBA" id="ARBA00022738"/>
    </source>
</evidence>
<dbReference type="SUPFAM" id="SSF48371">
    <property type="entry name" value="ARM repeat"/>
    <property type="match status" value="1"/>
</dbReference>
<dbReference type="InterPro" id="IPR011989">
    <property type="entry name" value="ARM-like"/>
</dbReference>
<dbReference type="SUPFAM" id="SSF50494">
    <property type="entry name" value="Trypsin-like serine proteases"/>
    <property type="match status" value="1"/>
</dbReference>
<dbReference type="EMBL" id="JAMZMM010000586">
    <property type="protein sequence ID" value="MCP2732401.1"/>
    <property type="molecule type" value="Genomic_DNA"/>
</dbReference>
<dbReference type="Proteomes" id="UP001204953">
    <property type="component" value="Unassembled WGS sequence"/>
</dbReference>
<protein>
    <submittedName>
        <fullName evidence="3">Trypsin-like peptidase domain-containing protein</fullName>
    </submittedName>
</protein>
<dbReference type="Gene3D" id="2.40.10.120">
    <property type="match status" value="1"/>
</dbReference>
<dbReference type="PANTHER" id="PTHR46844:SF1">
    <property type="entry name" value="SLR5058 PROTEIN"/>
    <property type="match status" value="1"/>
</dbReference>
<reference evidence="3" key="1">
    <citation type="submission" date="2022-06" db="EMBL/GenBank/DDBJ databases">
        <title>New cyanobacteria of genus Symplocastrum in benthos of Lake Baikal.</title>
        <authorList>
            <person name="Sorokovikova E."/>
            <person name="Tikhonova I."/>
            <person name="Krasnopeev A."/>
            <person name="Evseev P."/>
            <person name="Gladkikh A."/>
            <person name="Belykh O."/>
        </authorList>
    </citation>
    <scope>NUCLEOTIDE SEQUENCE</scope>
    <source>
        <strain evidence="3">BBK-W-15</strain>
    </source>
</reference>
<comment type="caution">
    <text evidence="3">The sequence shown here is derived from an EMBL/GenBank/DDBJ whole genome shotgun (WGS) entry which is preliminary data.</text>
</comment>
<accession>A0AAE3GX97</accession>
<gene>
    <name evidence="3" type="ORF">NJ959_28625</name>
</gene>
<dbReference type="SUPFAM" id="SSF52540">
    <property type="entry name" value="P-loop containing nucleoside triphosphate hydrolases"/>
    <property type="match status" value="1"/>
</dbReference>
<dbReference type="InterPro" id="IPR016024">
    <property type="entry name" value="ARM-type_fold"/>
</dbReference>
<keyword evidence="2" id="KW-0605">Phycobilisome</keyword>
<dbReference type="AlphaFoldDB" id="A0AAE3GX97"/>
<dbReference type="Pfam" id="PF13365">
    <property type="entry name" value="Trypsin_2"/>
    <property type="match status" value="1"/>
</dbReference>
<organism evidence="3 4">
    <name type="scientific">Limnofasciculus baicalensis BBK-W-15</name>
    <dbReference type="NCBI Taxonomy" id="2699891"/>
    <lineage>
        <taxon>Bacteria</taxon>
        <taxon>Bacillati</taxon>
        <taxon>Cyanobacteriota</taxon>
        <taxon>Cyanophyceae</taxon>
        <taxon>Coleofasciculales</taxon>
        <taxon>Coleofasciculaceae</taxon>
        <taxon>Limnofasciculus</taxon>
        <taxon>Limnofasciculus baicalensis</taxon>
    </lineage>
</organism>
<dbReference type="Gene3D" id="1.25.10.10">
    <property type="entry name" value="Leucine-rich Repeat Variant"/>
    <property type="match status" value="1"/>
</dbReference>
<dbReference type="GO" id="GO:0030089">
    <property type="term" value="C:phycobilisome"/>
    <property type="evidence" value="ECO:0007669"/>
    <property type="project" value="UniProtKB-KW"/>
</dbReference>
<evidence type="ECO:0000256" key="1">
    <source>
        <dbReference type="ARBA" id="ARBA00022549"/>
    </source>
</evidence>
<dbReference type="RefSeq" id="WP_254015116.1">
    <property type="nucleotide sequence ID" value="NZ_JAMZMM010000586.1"/>
</dbReference>
<sequence>MNQHNLDKLRESMVRILHPVKGETAGSGFIIRDDGYLVTCHHVIYLLDALKVEYQGKEYEAQWCEELSNPEVDIAILKINIEKAKAVKIINPQDLSTSVTVYGFPPSEKKFFPEGINFSAQTIRPSAPVNILPTYVTTNISGTNPWNKLPQPKSTFLSHRINAKVEKGTSGGPVFAEELNGVVGVIQCSKSDESYVIRWDNITASLDKLGLEPKKTTVCNFLAEIANDRRFKFITLFHTKQQIELKQQYIPIQVTLKTKRKDVESFLGYSEAEVVDKQAYAMKSFDAFQETQVDWKEAKKQCSNQHIMVLADPGMGKSTLLKMETITTAKKEMDKLLAPQSNLPTGVDEVIFPLFFRLSDLAEKAEEIIEAIPLLIQRDYPLIFPDIKHLLKEKLRNRKCLLLLDALDEVPKENRIRLQEKLNRFSRNYPSPMICTSRIVGYGGGFIEGGKEVEIVPFAFAQTAEYIETWFKNAEGYIQDESVSAENLIQQLRDKPQIAGLAQNPLLLSLICSLYQEKDLTLPAQRTQVYQKAVDYMLKKWSANRYPQSEGMITAKIQLLEKLAYHFSCDDEQDGSEIFSLDELHRVIEGYIKSGEISTDLKNYPTSRLIEELSAEDGILQKWDREGDKYIFLHRTFQEYFTATYLLRKIKENQNEGISLVKRLFWQYDAHETLILLAGLMENPLPLLQAITQSKDDIFKTLLLLAGRCLAECKKDDNFNLAATNPLIGKIIEGIYKFWRSYPSASFIESTVVALGKVNRQMCQKLIASLKDSDSWVRINAAMALGNIGNSEAVNPL</sequence>
<keyword evidence="4" id="KW-1185">Reference proteome</keyword>
<proteinExistence type="predicted"/>
<dbReference type="InterPro" id="IPR027417">
    <property type="entry name" value="P-loop_NTPase"/>
</dbReference>
<keyword evidence="1" id="KW-0042">Antenna complex</keyword>
<evidence type="ECO:0000313" key="3">
    <source>
        <dbReference type="EMBL" id="MCP2732401.1"/>
    </source>
</evidence>
<evidence type="ECO:0000313" key="4">
    <source>
        <dbReference type="Proteomes" id="UP001204953"/>
    </source>
</evidence>